<sequence>MSSRVSRIVLMTVTTALMLVTFAFNFLSFSSLGRSLGIFSNSSGSVWDNRNNLTQSGLNPPEYAFGVWGFIYLYQVCMLAYCWSLLFRSTSRGQPLCCVPGLLPVGYLVCHLLSSVFNTAFVLLADRTDRKYFLIVLIFVMLALAVSLSVGVIVSIRQLWLGRLRLQQEGLLPHYWLVIGLQQNACGFYAGWAWIALFINIDNAIINLADWPVTSSSLLCLCQLFALLAAYVTADLSILDPHLRFFFGPYLTLLWAVATGVGASYSPASAVTKVTLELAVALALVIIAKSVLAVIRQKRNPLPMPGSGHGGAYDGSFEKAS</sequence>
<feature type="transmembrane region" description="Helical" evidence="1">
    <location>
        <begin position="7"/>
        <end position="27"/>
    </location>
</feature>
<feature type="transmembrane region" description="Helical" evidence="1">
    <location>
        <begin position="211"/>
        <end position="233"/>
    </location>
</feature>
<keyword evidence="1" id="KW-1133">Transmembrane helix</keyword>
<feature type="transmembrane region" description="Helical" evidence="1">
    <location>
        <begin position="245"/>
        <end position="266"/>
    </location>
</feature>
<dbReference type="AlphaFoldDB" id="A0A267EEM3"/>
<keyword evidence="1" id="KW-0472">Membrane</keyword>
<evidence type="ECO:0000256" key="1">
    <source>
        <dbReference type="SAM" id="Phobius"/>
    </source>
</evidence>
<dbReference type="PANTHER" id="PTHR33802">
    <property type="entry name" value="SI:CH211-161H7.5-RELATED"/>
    <property type="match status" value="1"/>
</dbReference>
<dbReference type="EMBL" id="NIVC01002205">
    <property type="protein sequence ID" value="PAA59995.1"/>
    <property type="molecule type" value="Genomic_DNA"/>
</dbReference>
<proteinExistence type="predicted"/>
<feature type="transmembrane region" description="Helical" evidence="1">
    <location>
        <begin position="175"/>
        <end position="199"/>
    </location>
</feature>
<dbReference type="PANTHER" id="PTHR33802:SF1">
    <property type="entry name" value="XK-RELATED PROTEIN"/>
    <property type="match status" value="1"/>
</dbReference>
<keyword evidence="3" id="KW-1185">Reference proteome</keyword>
<evidence type="ECO:0000313" key="2">
    <source>
        <dbReference type="EMBL" id="PAA59995.1"/>
    </source>
</evidence>
<reference evidence="2 3" key="1">
    <citation type="submission" date="2017-06" db="EMBL/GenBank/DDBJ databases">
        <title>A platform for efficient transgenesis in Macrostomum lignano, a flatworm model organism for stem cell research.</title>
        <authorList>
            <person name="Berezikov E."/>
        </authorList>
    </citation>
    <scope>NUCLEOTIDE SEQUENCE [LARGE SCALE GENOMIC DNA]</scope>
    <source>
        <strain evidence="2">DV1</strain>
        <tissue evidence="2">Whole organism</tissue>
    </source>
</reference>
<gene>
    <name evidence="2" type="ORF">BOX15_Mlig014329g2</name>
</gene>
<feature type="transmembrane region" description="Helical" evidence="1">
    <location>
        <begin position="278"/>
        <end position="295"/>
    </location>
</feature>
<keyword evidence="1" id="KW-0812">Transmembrane</keyword>
<evidence type="ECO:0000313" key="3">
    <source>
        <dbReference type="Proteomes" id="UP000215902"/>
    </source>
</evidence>
<name>A0A267EEM3_9PLAT</name>
<accession>A0A267EEM3</accession>
<feature type="transmembrane region" description="Helical" evidence="1">
    <location>
        <begin position="131"/>
        <end position="154"/>
    </location>
</feature>
<dbReference type="Proteomes" id="UP000215902">
    <property type="component" value="Unassembled WGS sequence"/>
</dbReference>
<dbReference type="OrthoDB" id="5586934at2759"/>
<feature type="transmembrane region" description="Helical" evidence="1">
    <location>
        <begin position="99"/>
        <end position="125"/>
    </location>
</feature>
<organism evidence="2 3">
    <name type="scientific">Macrostomum lignano</name>
    <dbReference type="NCBI Taxonomy" id="282301"/>
    <lineage>
        <taxon>Eukaryota</taxon>
        <taxon>Metazoa</taxon>
        <taxon>Spiralia</taxon>
        <taxon>Lophotrochozoa</taxon>
        <taxon>Platyhelminthes</taxon>
        <taxon>Rhabditophora</taxon>
        <taxon>Macrostomorpha</taxon>
        <taxon>Macrostomida</taxon>
        <taxon>Macrostomidae</taxon>
        <taxon>Macrostomum</taxon>
    </lineage>
</organism>
<feature type="transmembrane region" description="Helical" evidence="1">
    <location>
        <begin position="63"/>
        <end position="87"/>
    </location>
</feature>
<protein>
    <submittedName>
        <fullName evidence="2">Uncharacterized protein</fullName>
    </submittedName>
</protein>
<comment type="caution">
    <text evidence="2">The sequence shown here is derived from an EMBL/GenBank/DDBJ whole genome shotgun (WGS) entry which is preliminary data.</text>
</comment>